<dbReference type="OrthoDB" id="6174426at2"/>
<dbReference type="SUPFAM" id="SSF52402">
    <property type="entry name" value="Adenine nucleotide alpha hydrolases-like"/>
    <property type="match status" value="2"/>
</dbReference>
<comment type="caution">
    <text evidence="3">The sequence shown here is derived from an EMBL/GenBank/DDBJ whole genome shotgun (WGS) entry which is preliminary data.</text>
</comment>
<comment type="similarity">
    <text evidence="1">Belongs to the universal stress protein A family.</text>
</comment>
<evidence type="ECO:0000259" key="2">
    <source>
        <dbReference type="Pfam" id="PF00582"/>
    </source>
</evidence>
<proteinExistence type="inferred from homology"/>
<feature type="domain" description="UspA" evidence="2">
    <location>
        <begin position="151"/>
        <end position="284"/>
    </location>
</feature>
<protein>
    <submittedName>
        <fullName evidence="3">Nucleotide-binding universal stress UspA family protein</fullName>
    </submittedName>
</protein>
<dbReference type="PRINTS" id="PR01438">
    <property type="entry name" value="UNVRSLSTRESS"/>
</dbReference>
<dbReference type="PANTHER" id="PTHR46268">
    <property type="entry name" value="STRESS RESPONSE PROTEIN NHAX"/>
    <property type="match status" value="1"/>
</dbReference>
<dbReference type="RefSeq" id="WP_158239771.1">
    <property type="nucleotide sequence ID" value="NZ_PJNE01000001.1"/>
</dbReference>
<organism evidence="3 4">
    <name type="scientific">Phycicoccus duodecadis</name>
    <dbReference type="NCBI Taxonomy" id="173053"/>
    <lineage>
        <taxon>Bacteria</taxon>
        <taxon>Bacillati</taxon>
        <taxon>Actinomycetota</taxon>
        <taxon>Actinomycetes</taxon>
        <taxon>Micrococcales</taxon>
        <taxon>Intrasporangiaceae</taxon>
        <taxon>Phycicoccus</taxon>
    </lineage>
</organism>
<dbReference type="CDD" id="cd00293">
    <property type="entry name" value="USP-like"/>
    <property type="match status" value="1"/>
</dbReference>
<dbReference type="PANTHER" id="PTHR46268:SF6">
    <property type="entry name" value="UNIVERSAL STRESS PROTEIN UP12"/>
    <property type="match status" value="1"/>
</dbReference>
<dbReference type="InterPro" id="IPR006016">
    <property type="entry name" value="UspA"/>
</dbReference>
<keyword evidence="4" id="KW-1185">Reference proteome</keyword>
<evidence type="ECO:0000313" key="4">
    <source>
        <dbReference type="Proteomes" id="UP000233781"/>
    </source>
</evidence>
<dbReference type="EMBL" id="PJNE01000001">
    <property type="protein sequence ID" value="PKW25656.1"/>
    <property type="molecule type" value="Genomic_DNA"/>
</dbReference>
<dbReference type="Proteomes" id="UP000233781">
    <property type="component" value="Unassembled WGS sequence"/>
</dbReference>
<name>A0A2N3YFP4_9MICO</name>
<feature type="domain" description="UspA" evidence="2">
    <location>
        <begin position="5"/>
        <end position="138"/>
    </location>
</feature>
<gene>
    <name evidence="3" type="ORF">ATL31_0454</name>
</gene>
<reference evidence="3 4" key="1">
    <citation type="submission" date="2017-12" db="EMBL/GenBank/DDBJ databases">
        <title>Sequencing the genomes of 1000 Actinobacteria strains.</title>
        <authorList>
            <person name="Klenk H.-P."/>
        </authorList>
    </citation>
    <scope>NUCLEOTIDE SEQUENCE [LARGE SCALE GENOMIC DNA]</scope>
    <source>
        <strain evidence="3 4">DSM 12806</strain>
    </source>
</reference>
<sequence>MSGSRVVVGVDGSPLSATAVQHAARAAHDRGLPLHVVHAFAPDLPMLGFGALADREVVTAHGRRLLAAAVARAHAVHPDLEVTTALPDGYASTALVSASRSAALVVVGATGFGLLSHTTMGAVARQVLAHARCFVLVVGHETAGAPTRGGRVVVGVDGSKASLTALRAAAHEAQRLGGSLEVVHVWQASGAHDPTLASASSWEDYEQGIERSVRATLAEPGLPAVPAAVHVVREDPVRALVEHAEGADLLVVGSRGAGGFEGLRLGSTATSLVGRCPAPLLVTR</sequence>
<dbReference type="Pfam" id="PF00582">
    <property type="entry name" value="Usp"/>
    <property type="match status" value="2"/>
</dbReference>
<dbReference type="AlphaFoldDB" id="A0A2N3YFP4"/>
<evidence type="ECO:0000256" key="1">
    <source>
        <dbReference type="ARBA" id="ARBA00008791"/>
    </source>
</evidence>
<dbReference type="InterPro" id="IPR014729">
    <property type="entry name" value="Rossmann-like_a/b/a_fold"/>
</dbReference>
<dbReference type="Gene3D" id="3.40.50.620">
    <property type="entry name" value="HUPs"/>
    <property type="match status" value="2"/>
</dbReference>
<evidence type="ECO:0000313" key="3">
    <source>
        <dbReference type="EMBL" id="PKW25656.1"/>
    </source>
</evidence>
<accession>A0A2N3YFP4</accession>
<dbReference type="InterPro" id="IPR006015">
    <property type="entry name" value="Universal_stress_UspA"/>
</dbReference>